<dbReference type="PANTHER" id="PTHR39158:SF1">
    <property type="entry name" value="DNAJ HOMOLOG SUBFAMILY C MEMBER 28"/>
    <property type="match status" value="1"/>
</dbReference>
<dbReference type="InterPro" id="IPR018961">
    <property type="entry name" value="DnaJ_homolog_subfam-C_membr-28"/>
</dbReference>
<dbReference type="PANTHER" id="PTHR39158">
    <property type="entry name" value="OS08G0560600 PROTEIN"/>
    <property type="match status" value="1"/>
</dbReference>
<protein>
    <recommendedName>
        <fullName evidence="1">DnaJ homologue subfamily C member 28 conserved domain-containing protein</fullName>
    </recommendedName>
</protein>
<name>A0A6J4K9Y8_9BACT</name>
<dbReference type="AlphaFoldDB" id="A0A6J4K9Y8"/>
<dbReference type="Pfam" id="PF09350">
    <property type="entry name" value="DJC28_CD"/>
    <property type="match status" value="1"/>
</dbReference>
<reference evidence="2" key="1">
    <citation type="submission" date="2020-02" db="EMBL/GenBank/DDBJ databases">
        <authorList>
            <person name="Meier V. D."/>
        </authorList>
    </citation>
    <scope>NUCLEOTIDE SEQUENCE</scope>
    <source>
        <strain evidence="2">AVDCRST_MAG63</strain>
    </source>
</reference>
<sequence length="159" mass="18253">MVLMEPHFDWTESVAERKIQEAMEAGEFDNLPGKGKPLDLDVNPFEPAHLRAVNRLLKNSRALPDWLQMQKDIEHEIALLATGKERTLRSLRHATNASSRHRIAERFRGEYREKLDVINTLILKYNFIVPEGARRPFVPRNIAREMAALNGELGMRGEG</sequence>
<dbReference type="InterPro" id="IPR052573">
    <property type="entry name" value="DnaJ_C_subfamily_28"/>
</dbReference>
<feature type="domain" description="DnaJ homologue subfamily C member 28 conserved" evidence="1">
    <location>
        <begin position="14"/>
        <end position="81"/>
    </location>
</feature>
<evidence type="ECO:0000259" key="1">
    <source>
        <dbReference type="Pfam" id="PF09350"/>
    </source>
</evidence>
<proteinExistence type="predicted"/>
<gene>
    <name evidence="2" type="ORF">AVDCRST_MAG63-5002</name>
</gene>
<dbReference type="EMBL" id="CADCTO010000700">
    <property type="protein sequence ID" value="CAA9298839.1"/>
    <property type="molecule type" value="Genomic_DNA"/>
</dbReference>
<organism evidence="2">
    <name type="scientific">uncultured Armatimonadetes bacterium</name>
    <dbReference type="NCBI Taxonomy" id="157466"/>
    <lineage>
        <taxon>Bacteria</taxon>
        <taxon>Bacillati</taxon>
        <taxon>Armatimonadota</taxon>
        <taxon>environmental samples</taxon>
    </lineage>
</organism>
<accession>A0A6J4K9Y8</accession>
<evidence type="ECO:0000313" key="2">
    <source>
        <dbReference type="EMBL" id="CAA9298839.1"/>
    </source>
</evidence>